<dbReference type="Pfam" id="PF00083">
    <property type="entry name" value="Sugar_tr"/>
    <property type="match status" value="1"/>
</dbReference>
<evidence type="ECO:0000256" key="3">
    <source>
        <dbReference type="ARBA" id="ARBA00022692"/>
    </source>
</evidence>
<reference evidence="7 8" key="1">
    <citation type="journal article" date="2018" name="Sci. Data">
        <title>The draft genome sequence of cork oak.</title>
        <authorList>
            <person name="Ramos A.M."/>
            <person name="Usie A."/>
            <person name="Barbosa P."/>
            <person name="Barros P.M."/>
            <person name="Capote T."/>
            <person name="Chaves I."/>
            <person name="Simoes F."/>
            <person name="Abreu I."/>
            <person name="Carrasquinho I."/>
            <person name="Faro C."/>
            <person name="Guimaraes J.B."/>
            <person name="Mendonca D."/>
            <person name="Nobrega F."/>
            <person name="Rodrigues L."/>
            <person name="Saibo N.J.M."/>
            <person name="Varela M.C."/>
            <person name="Egas C."/>
            <person name="Matos J."/>
            <person name="Miguel C.M."/>
            <person name="Oliveira M.M."/>
            <person name="Ricardo C.P."/>
            <person name="Goncalves S."/>
        </authorList>
    </citation>
    <scope>NUCLEOTIDE SEQUENCE [LARGE SCALE GENOMIC DNA]</scope>
    <source>
        <strain evidence="8">cv. HL8</strain>
    </source>
</reference>
<feature type="transmembrane region" description="Helical" evidence="6">
    <location>
        <begin position="233"/>
        <end position="261"/>
    </location>
</feature>
<organism evidence="7 8">
    <name type="scientific">Quercus suber</name>
    <name type="common">Cork oak</name>
    <dbReference type="NCBI Taxonomy" id="58331"/>
    <lineage>
        <taxon>Eukaryota</taxon>
        <taxon>Viridiplantae</taxon>
        <taxon>Streptophyta</taxon>
        <taxon>Embryophyta</taxon>
        <taxon>Tracheophyta</taxon>
        <taxon>Spermatophyta</taxon>
        <taxon>Magnoliopsida</taxon>
        <taxon>eudicotyledons</taxon>
        <taxon>Gunneridae</taxon>
        <taxon>Pentapetalae</taxon>
        <taxon>rosids</taxon>
        <taxon>fabids</taxon>
        <taxon>Fagales</taxon>
        <taxon>Fagaceae</taxon>
        <taxon>Quercus</taxon>
    </lineage>
</organism>
<dbReference type="GO" id="GO:0022857">
    <property type="term" value="F:transmembrane transporter activity"/>
    <property type="evidence" value="ECO:0007669"/>
    <property type="project" value="InterPro"/>
</dbReference>
<keyword evidence="8" id="KW-1185">Reference proteome</keyword>
<dbReference type="InterPro" id="IPR036259">
    <property type="entry name" value="MFS_trans_sf"/>
</dbReference>
<feature type="transmembrane region" description="Helical" evidence="6">
    <location>
        <begin position="71"/>
        <end position="92"/>
    </location>
</feature>
<evidence type="ECO:0000313" key="7">
    <source>
        <dbReference type="EMBL" id="KAK7836532.1"/>
    </source>
</evidence>
<evidence type="ECO:0000256" key="1">
    <source>
        <dbReference type="ARBA" id="ARBA00004141"/>
    </source>
</evidence>
<keyword evidence="3 6" id="KW-0812">Transmembrane</keyword>
<accession>A0AAW0KC99</accession>
<dbReference type="SUPFAM" id="SSF103473">
    <property type="entry name" value="MFS general substrate transporter"/>
    <property type="match status" value="1"/>
</dbReference>
<dbReference type="Gene3D" id="1.20.1250.20">
    <property type="entry name" value="MFS general substrate transporter like domains"/>
    <property type="match status" value="2"/>
</dbReference>
<dbReference type="PANTHER" id="PTHR23511:SF34">
    <property type="entry name" value="SYNAPTIC VESICLE GLYCOPROTEIN 2"/>
    <property type="match status" value="1"/>
</dbReference>
<feature type="transmembrane region" description="Helical" evidence="6">
    <location>
        <begin position="176"/>
        <end position="196"/>
    </location>
</feature>
<proteinExistence type="predicted"/>
<sequence>MGLKLKVLEARDSARMQWNYITTIIGMGFFTDAFNLFCISTVSKLLGRLYYYDTSTGKPPWIADKLGLKRAYSVTLIVTVICAICSGLSFGASKETVTGTLCFFRFWLGLGIGGDYPVSATIMSDYSNKRTHGAFIATVSFYSQNLNRKDIFPAMNLIEKPEFVNAIKEVSQTSSAMFCMAMLGTFAGYWFTVFFIEKQGRFMIQILGFLFISVNSFLMAFRIDYLKEHDKLFALLCGLTKEAMTILAVTNMLGVFFTFLVTETMGMSLEEISVEYERGNYTTQESATHSVSRAAAGTTYGESVKAYQSPRTPAIAYRCSKKYHIVNKKRVVVHVRRHADHVDDVHRHVHVGDVLCHHDEHAGDVLRRDQDEHMGDVLRHHVGDVLRHEHDEHVVDVLRHHDNALLLLHEDHDHDHRDAHRHHDNALLFRHVHVLRDVLRQDHDHVHVLHDVPHRGVEYDDDFRGETFSKVSLKSKLRK</sequence>
<dbReference type="Proteomes" id="UP000237347">
    <property type="component" value="Unassembled WGS sequence"/>
</dbReference>
<keyword evidence="4 6" id="KW-1133">Transmembrane helix</keyword>
<evidence type="ECO:0000256" key="2">
    <source>
        <dbReference type="ARBA" id="ARBA00022448"/>
    </source>
</evidence>
<keyword evidence="2" id="KW-0813">Transport</keyword>
<evidence type="ECO:0000256" key="5">
    <source>
        <dbReference type="ARBA" id="ARBA00023136"/>
    </source>
</evidence>
<keyword evidence="5 6" id="KW-0472">Membrane</keyword>
<evidence type="ECO:0000256" key="6">
    <source>
        <dbReference type="SAM" id="Phobius"/>
    </source>
</evidence>
<name>A0AAW0KC99_QUESU</name>
<dbReference type="PANTHER" id="PTHR23511">
    <property type="entry name" value="SYNAPTIC VESICLE GLYCOPROTEIN 2"/>
    <property type="match status" value="1"/>
</dbReference>
<dbReference type="GO" id="GO:0016020">
    <property type="term" value="C:membrane"/>
    <property type="evidence" value="ECO:0007669"/>
    <property type="project" value="UniProtKB-SubCell"/>
</dbReference>
<feature type="transmembrane region" description="Helical" evidence="6">
    <location>
        <begin position="20"/>
        <end position="42"/>
    </location>
</feature>
<dbReference type="Gramene" id="rna-CFP56_57273">
    <property type="protein sequence ID" value="cds-POE89072.1"/>
    <property type="gene ID" value="gene-CFP56_57273"/>
</dbReference>
<dbReference type="EMBL" id="PKMF04000351">
    <property type="protein sequence ID" value="KAK7836532.1"/>
    <property type="molecule type" value="Genomic_DNA"/>
</dbReference>
<feature type="transmembrane region" description="Helical" evidence="6">
    <location>
        <begin position="202"/>
        <end position="221"/>
    </location>
</feature>
<dbReference type="InterPro" id="IPR005828">
    <property type="entry name" value="MFS_sugar_transport-like"/>
</dbReference>
<evidence type="ECO:0000313" key="8">
    <source>
        <dbReference type="Proteomes" id="UP000237347"/>
    </source>
</evidence>
<evidence type="ECO:0000256" key="4">
    <source>
        <dbReference type="ARBA" id="ARBA00022989"/>
    </source>
</evidence>
<dbReference type="AlphaFoldDB" id="A0AAW0KC99"/>
<gene>
    <name evidence="7" type="primary">PHT1-7_2</name>
    <name evidence="7" type="ORF">CFP56_022404</name>
</gene>
<feature type="transmembrane region" description="Helical" evidence="6">
    <location>
        <begin position="104"/>
        <end position="123"/>
    </location>
</feature>
<comment type="caution">
    <text evidence="7">The sequence shown here is derived from an EMBL/GenBank/DDBJ whole genome shotgun (WGS) entry which is preliminary data.</text>
</comment>
<protein>
    <submittedName>
        <fullName evidence="7">Inorganic phosphate transporter 1-7</fullName>
    </submittedName>
</protein>
<comment type="subcellular location">
    <subcellularLocation>
        <location evidence="1">Membrane</location>
        <topology evidence="1">Multi-pass membrane protein</topology>
    </subcellularLocation>
</comment>